<proteinExistence type="predicted"/>
<name>A0A2K8SKN5_9NOSO</name>
<dbReference type="InterPro" id="IPR011010">
    <property type="entry name" value="DNA_brk_join_enz"/>
</dbReference>
<organism evidence="3 4">
    <name type="scientific">Nostoc flagelliforme CCNUN1</name>
    <dbReference type="NCBI Taxonomy" id="2038116"/>
    <lineage>
        <taxon>Bacteria</taxon>
        <taxon>Bacillati</taxon>
        <taxon>Cyanobacteriota</taxon>
        <taxon>Cyanophyceae</taxon>
        <taxon>Nostocales</taxon>
        <taxon>Nostocaceae</taxon>
        <taxon>Nostoc</taxon>
    </lineage>
</organism>
<dbReference type="EMBL" id="CP024785">
    <property type="protein sequence ID" value="AUB36012.1"/>
    <property type="molecule type" value="Genomic_DNA"/>
</dbReference>
<evidence type="ECO:0000256" key="1">
    <source>
        <dbReference type="ARBA" id="ARBA00023172"/>
    </source>
</evidence>
<evidence type="ECO:0000259" key="2">
    <source>
        <dbReference type="PROSITE" id="PS51898"/>
    </source>
</evidence>
<gene>
    <name evidence="3" type="ORF">COO91_01911</name>
</gene>
<evidence type="ECO:0000313" key="4">
    <source>
        <dbReference type="Proteomes" id="UP000232003"/>
    </source>
</evidence>
<dbReference type="Proteomes" id="UP000232003">
    <property type="component" value="Chromosome"/>
</dbReference>
<evidence type="ECO:0000313" key="3">
    <source>
        <dbReference type="EMBL" id="AUB36012.1"/>
    </source>
</evidence>
<dbReference type="AlphaFoldDB" id="A0A2K8SKN5"/>
<dbReference type="Gene3D" id="1.10.443.10">
    <property type="entry name" value="Intergrase catalytic core"/>
    <property type="match status" value="1"/>
</dbReference>
<dbReference type="RefSeq" id="WP_100898038.1">
    <property type="nucleotide sequence ID" value="NZ_CAWNNC010000001.1"/>
</dbReference>
<dbReference type="GO" id="GO:0006310">
    <property type="term" value="P:DNA recombination"/>
    <property type="evidence" value="ECO:0007669"/>
    <property type="project" value="UniProtKB-KW"/>
</dbReference>
<accession>A0A2K8SKN5</accession>
<dbReference type="InterPro" id="IPR013762">
    <property type="entry name" value="Integrase-like_cat_sf"/>
</dbReference>
<dbReference type="GO" id="GO:0003677">
    <property type="term" value="F:DNA binding"/>
    <property type="evidence" value="ECO:0007669"/>
    <property type="project" value="InterPro"/>
</dbReference>
<reference evidence="3 4" key="1">
    <citation type="submission" date="2017-11" db="EMBL/GenBank/DDBJ databases">
        <title>Complete genome of a free-living desiccation-tolerant cyanobacterium and its photosynthetic adaptation to extreme terrestrial habitat.</title>
        <authorList>
            <person name="Shang J."/>
        </authorList>
    </citation>
    <scope>NUCLEOTIDE SEQUENCE [LARGE SCALE GENOMIC DNA]</scope>
    <source>
        <strain evidence="3 4">CCNUN1</strain>
    </source>
</reference>
<dbReference type="GO" id="GO:0015074">
    <property type="term" value="P:DNA integration"/>
    <property type="evidence" value="ECO:0007669"/>
    <property type="project" value="InterPro"/>
</dbReference>
<protein>
    <submittedName>
        <fullName evidence="3">Integrase</fullName>
    </submittedName>
</protein>
<dbReference type="PROSITE" id="PS51898">
    <property type="entry name" value="TYR_RECOMBINASE"/>
    <property type="match status" value="1"/>
</dbReference>
<keyword evidence="4" id="KW-1185">Reference proteome</keyword>
<feature type="domain" description="Tyr recombinase" evidence="2">
    <location>
        <begin position="203"/>
        <end position="364"/>
    </location>
</feature>
<dbReference type="OrthoDB" id="421803at2"/>
<keyword evidence="1" id="KW-0233">DNA recombination</keyword>
<dbReference type="KEGG" id="nfl:COO91_01911"/>
<dbReference type="SUPFAM" id="SSF56349">
    <property type="entry name" value="DNA breaking-rejoining enzymes"/>
    <property type="match status" value="1"/>
</dbReference>
<dbReference type="InterPro" id="IPR002104">
    <property type="entry name" value="Integrase_catalytic"/>
</dbReference>
<sequence length="380" mass="44111">MDDPIDAKIQQANERLTKKGSRVKIYRRGNRLWLRGTLPPKPHISGKDKDYPQFVSLGPNAIASERGIKYALAKAELLTGQLQSGNFHWEEWIDLDKVAPSRLEARRVRDWCQEYELDFWQRIKKTADREGNWKKDHGLVFSKLPQDEPLTIQVLLNYIKSTEPDSRPRKRACNYCSRLAEFAGVEGREQIRKLTGNYSARSVDPRTLPSDQQIFDFCDGIKDPNWQWVVRMLATYGLRNYEPFRLSLEDFPMIRLSQGKTGKRFIVPLYPEWADSWNLQDVLLPNIDHANYTNSKTGTKVSGWFFDNKAPFSAYNLRHCYARRCFEFDIAPDRAAKFMGHSLSVHLQVYRAWFDESVYIADYNKAIAKADRPKPPGGLL</sequence>